<feature type="signal peptide" evidence="4">
    <location>
        <begin position="1"/>
        <end position="30"/>
    </location>
</feature>
<dbReference type="Gene3D" id="3.10.105.10">
    <property type="entry name" value="Dipeptide-binding Protein, Domain 3"/>
    <property type="match status" value="1"/>
</dbReference>
<dbReference type="CDD" id="cd00995">
    <property type="entry name" value="PBP2_NikA_DppA_OppA_like"/>
    <property type="match status" value="1"/>
</dbReference>
<dbReference type="OrthoDB" id="9801912at2"/>
<dbReference type="GO" id="GO:1904680">
    <property type="term" value="F:peptide transmembrane transporter activity"/>
    <property type="evidence" value="ECO:0007669"/>
    <property type="project" value="TreeGrafter"/>
</dbReference>
<name>A0A4R1KAK2_9GAMM</name>
<dbReference type="RefSeq" id="WP_131911346.1">
    <property type="nucleotide sequence ID" value="NZ_OU594967.1"/>
</dbReference>
<comment type="similarity">
    <text evidence="1">Belongs to the bacterial solute-binding protein 5 family.</text>
</comment>
<dbReference type="PANTHER" id="PTHR30290">
    <property type="entry name" value="PERIPLASMIC BINDING COMPONENT OF ABC TRANSPORTER"/>
    <property type="match status" value="1"/>
</dbReference>
<dbReference type="InterPro" id="IPR030678">
    <property type="entry name" value="Peptide/Ni-bd"/>
</dbReference>
<reference evidence="6 7" key="1">
    <citation type="submission" date="2019-03" db="EMBL/GenBank/DDBJ databases">
        <title>Genomic Encyclopedia of Type Strains, Phase IV (KMG-IV): sequencing the most valuable type-strain genomes for metagenomic binning, comparative biology and taxonomic classification.</title>
        <authorList>
            <person name="Goeker M."/>
        </authorList>
    </citation>
    <scope>NUCLEOTIDE SEQUENCE [LARGE SCALE GENOMIC DNA]</scope>
    <source>
        <strain evidence="6 7">DSM 18577</strain>
    </source>
</reference>
<evidence type="ECO:0000256" key="2">
    <source>
        <dbReference type="ARBA" id="ARBA00022448"/>
    </source>
</evidence>
<dbReference type="Gene3D" id="3.90.76.10">
    <property type="entry name" value="Dipeptide-binding Protein, Domain 1"/>
    <property type="match status" value="1"/>
</dbReference>
<dbReference type="Pfam" id="PF00496">
    <property type="entry name" value="SBP_bac_5"/>
    <property type="match status" value="1"/>
</dbReference>
<keyword evidence="3 4" id="KW-0732">Signal</keyword>
<feature type="domain" description="Solute-binding protein family 5" evidence="5">
    <location>
        <begin position="76"/>
        <end position="433"/>
    </location>
</feature>
<dbReference type="AlphaFoldDB" id="A0A4R1KAK2"/>
<sequence>MRKIFPTARKSVLGLAIAASLGLSFNNALAADSDTLTVAVAQDPGTWDPIDTFLVNWSVVANDIFDGLIARGPDLKLKPALATSWQFMNNNKTIRFHLRHGVTFQNGEAFNAQAVKFTFDRLLADKASPQRSNYTAIKSVKVIDDYTVDFHLAQPDPVLLTKLAGYGAMIVPPKYIKEKGDAYFNTHPIGTGPFKMVSYKPNVSATLVRNDHFWGDKPKLEKIVNRFIKEPATQVAELQSGRVDIITSMPISMIKKVNSQPDLEVISHTGPTTYALRFNTKRGITKNLNVRKALIMAVDRNAIIHSILAGQAEPITSFQSKLSFGYDPSLKPLPYDLKKAKALLKAAGVKNGTKVEIDFRGNNGTFREVVQAVAGYLSMAGIQATIKPYDSNVFLNDIVPNGKTGAMFQQSWGGWTFDYDNTAYLLYHSNETYNPYNKSAKLDKLLEEQRQMVDPKKRLPILQSIAKYVYQNHWEMPLYNLNTIYGVNKRVQNFAAPADMRLRLTHVSVK</sequence>
<dbReference type="EMBL" id="SMGD01000005">
    <property type="protein sequence ID" value="TCK61486.1"/>
    <property type="molecule type" value="Genomic_DNA"/>
</dbReference>
<protein>
    <submittedName>
        <fullName evidence="6">Peptide/nickel transport system substrate-binding protein</fullName>
    </submittedName>
</protein>
<dbReference type="PANTHER" id="PTHR30290:SF9">
    <property type="entry name" value="OLIGOPEPTIDE-BINDING PROTEIN APPA"/>
    <property type="match status" value="1"/>
</dbReference>
<evidence type="ECO:0000313" key="7">
    <source>
        <dbReference type="Proteomes" id="UP000295565"/>
    </source>
</evidence>
<evidence type="ECO:0000256" key="4">
    <source>
        <dbReference type="SAM" id="SignalP"/>
    </source>
</evidence>
<organism evidence="6 7">
    <name type="scientific">Celerinatantimonas diazotrophica</name>
    <dbReference type="NCBI Taxonomy" id="412034"/>
    <lineage>
        <taxon>Bacteria</taxon>
        <taxon>Pseudomonadati</taxon>
        <taxon>Pseudomonadota</taxon>
        <taxon>Gammaproteobacteria</taxon>
        <taxon>Celerinatantimonadaceae</taxon>
        <taxon>Celerinatantimonas</taxon>
    </lineage>
</organism>
<gene>
    <name evidence="6" type="ORF">EV690_0484</name>
</gene>
<dbReference type="PIRSF" id="PIRSF002741">
    <property type="entry name" value="MppA"/>
    <property type="match status" value="1"/>
</dbReference>
<dbReference type="GO" id="GO:0015833">
    <property type="term" value="P:peptide transport"/>
    <property type="evidence" value="ECO:0007669"/>
    <property type="project" value="TreeGrafter"/>
</dbReference>
<keyword evidence="2" id="KW-0813">Transport</keyword>
<dbReference type="InterPro" id="IPR039424">
    <property type="entry name" value="SBP_5"/>
</dbReference>
<accession>A0A4R1KAK2</accession>
<evidence type="ECO:0000313" key="6">
    <source>
        <dbReference type="EMBL" id="TCK61486.1"/>
    </source>
</evidence>
<dbReference type="InterPro" id="IPR000914">
    <property type="entry name" value="SBP_5_dom"/>
</dbReference>
<proteinExistence type="inferred from homology"/>
<evidence type="ECO:0000256" key="1">
    <source>
        <dbReference type="ARBA" id="ARBA00005695"/>
    </source>
</evidence>
<dbReference type="GO" id="GO:0030288">
    <property type="term" value="C:outer membrane-bounded periplasmic space"/>
    <property type="evidence" value="ECO:0007669"/>
    <property type="project" value="UniProtKB-ARBA"/>
</dbReference>
<feature type="chain" id="PRO_5020232867" evidence="4">
    <location>
        <begin position="31"/>
        <end position="510"/>
    </location>
</feature>
<keyword evidence="7" id="KW-1185">Reference proteome</keyword>
<evidence type="ECO:0000259" key="5">
    <source>
        <dbReference type="Pfam" id="PF00496"/>
    </source>
</evidence>
<dbReference type="Gene3D" id="3.40.190.10">
    <property type="entry name" value="Periplasmic binding protein-like II"/>
    <property type="match status" value="1"/>
</dbReference>
<dbReference type="GO" id="GO:0043190">
    <property type="term" value="C:ATP-binding cassette (ABC) transporter complex"/>
    <property type="evidence" value="ECO:0007669"/>
    <property type="project" value="InterPro"/>
</dbReference>
<comment type="caution">
    <text evidence="6">The sequence shown here is derived from an EMBL/GenBank/DDBJ whole genome shotgun (WGS) entry which is preliminary data.</text>
</comment>
<dbReference type="SUPFAM" id="SSF53850">
    <property type="entry name" value="Periplasmic binding protein-like II"/>
    <property type="match status" value="1"/>
</dbReference>
<dbReference type="Proteomes" id="UP000295565">
    <property type="component" value="Unassembled WGS sequence"/>
</dbReference>
<evidence type="ECO:0000256" key="3">
    <source>
        <dbReference type="ARBA" id="ARBA00022729"/>
    </source>
</evidence>